<protein>
    <recommendedName>
        <fullName evidence="3">Protein virilizer homolog</fullName>
    </recommendedName>
</protein>
<sequence>MGRPEPCVLFAQTFVHPHLDEYVDELNVTHSKWIFVARYCLLSPSSFTACEFLEQNVSFASQAVTLLGATSPPSFALEVFVQCEGETKFRRLCQPFLYSPSSSNVLEVEAVVTNHLVVRGSYRSLSLVIYGNTAEDLGQFNIEFDDSSITNLVSSAVGKLEDLPLALHSTNLTIEDSISALSTLSLPVVASDISVEAKQLLQLMLKNTNVMLGLSVALLLCSGRESCFHFVSGGGMEQLVQFFCRDEQISTATTLLLLGVVEQATQHSFGCEGFLGWWPREDENKLSGVSDGYSKLLNLLLQKQRHDVASCATYVLHRLRFYEVASRFECAVLSVLGGLLTVGMVTSDTLDMLICAKSQLKKLLKLINSRGPIEDPSPVARATKSLILGQTEGVLSYKASNNLITASNCCFSNWDIDLHLLALLKERGFLPLSVAILSSSILRSEVGRAMDVFVDIASSIGAILLSLLFCRSGLIFLLHHPELSATIIHALRGANNVNKDACLPLRYASVSISKGFFCAPQEVGMIVGTHLRVVNAIDRLLTASPNSEEFLWVLWELCALARSDCGRQALLALGYFPEAVKILIEALHSAKEQEPVAKNSGASPLNIAIFHSAAEIFEVIVSDSTASSLGSWIGHVMELHRALHSSSPGSNRKDAPTRLLEWIDAGVIYHKNGATGLVRYAAVLASGGDAHLTSTIPLVSDLADVENVIGDSSGGSDANVMENLGKFISDKSFDGVILRDSSVAQLTTAFRILAFISENSTVAATLYDEGVIAIIYAVLVNCRFMLERSSNSYDYLVDEGTECNSTSDLLLERNLQEQHRNTKLLNVLLRLHREVSPKLAACAADLSSPYPDSALGFGAICHLLVSALACWPVYGWTPGLFHSLLANVQVTSSLALGPKETCSLLCLLNDLFPEEGAWLWKNGMPLLSALRKLSVGTVLGPQKEREVNWYLHPVHLEKLLSQLMPHLDKVAQIIQHYAISALVVIQDMLRVFIIRIACQKAESCSILVRPIFSWILDHAYDFSSPSDVDAYKVYRYLDFLASLLEHPRAKALLLKEGVIQMLTRVLDRCLAATDTDRVEILDGRSSAKFGFGLLNWSLPVFKSFSLIFTSQASLHHAGENDLHTFENLSTEDCTIILKYLLRFFQVLPVGKELLACLTAFKELGYCSEGRRALAATFDCVSSVVDDREKDGNGNYSLPNDMNGERVPHCYVAAKTC</sequence>
<evidence type="ECO:0000313" key="1">
    <source>
        <dbReference type="EMBL" id="PQP99178.1"/>
    </source>
</evidence>
<dbReference type="GO" id="GO:0003723">
    <property type="term" value="F:RNA binding"/>
    <property type="evidence" value="ECO:0007669"/>
    <property type="project" value="TreeGrafter"/>
</dbReference>
<evidence type="ECO:0008006" key="3">
    <source>
        <dbReference type="Google" id="ProtNLM"/>
    </source>
</evidence>
<accession>A0A314Y2S1</accession>
<name>A0A314Y2S1_PRUYE</name>
<dbReference type="OrthoDB" id="2011702at2759"/>
<dbReference type="STRING" id="2094558.A0A314Y2S1"/>
<evidence type="ECO:0000313" key="2">
    <source>
        <dbReference type="Proteomes" id="UP000250321"/>
    </source>
</evidence>
<gene>
    <name evidence="1" type="ORF">Pyn_40882</name>
</gene>
<dbReference type="AlphaFoldDB" id="A0A314Y2S1"/>
<reference evidence="1 2" key="1">
    <citation type="submission" date="2018-02" db="EMBL/GenBank/DDBJ databases">
        <title>Draft genome of wild Prunus yedoensis var. nudiflora.</title>
        <authorList>
            <person name="Baek S."/>
            <person name="Kim J.-H."/>
            <person name="Choi K."/>
            <person name="Kim G.-B."/>
            <person name="Cho A."/>
            <person name="Jang H."/>
            <person name="Shin C.-H."/>
            <person name="Yu H.-J."/>
            <person name="Mun J.-H."/>
        </authorList>
    </citation>
    <scope>NUCLEOTIDE SEQUENCE [LARGE SCALE GENOMIC DNA]</scope>
    <source>
        <strain evidence="2">cv. Jeju island</strain>
        <tissue evidence="1">Leaf</tissue>
    </source>
</reference>
<keyword evidence="2" id="KW-1185">Reference proteome</keyword>
<dbReference type="PANTHER" id="PTHR23185:SF0">
    <property type="entry name" value="PROTEIN VIRILIZER HOMOLOG"/>
    <property type="match status" value="1"/>
</dbReference>
<dbReference type="PANTHER" id="PTHR23185">
    <property type="entry name" value="PROTEIN VIRILIZER HOMOLOG"/>
    <property type="match status" value="1"/>
</dbReference>
<dbReference type="Proteomes" id="UP000250321">
    <property type="component" value="Unassembled WGS sequence"/>
</dbReference>
<comment type="caution">
    <text evidence="1">The sequence shown here is derived from an EMBL/GenBank/DDBJ whole genome shotgun (WGS) entry which is preliminary data.</text>
</comment>
<organism evidence="1 2">
    <name type="scientific">Prunus yedoensis var. nudiflora</name>
    <dbReference type="NCBI Taxonomy" id="2094558"/>
    <lineage>
        <taxon>Eukaryota</taxon>
        <taxon>Viridiplantae</taxon>
        <taxon>Streptophyta</taxon>
        <taxon>Embryophyta</taxon>
        <taxon>Tracheophyta</taxon>
        <taxon>Spermatophyta</taxon>
        <taxon>Magnoliopsida</taxon>
        <taxon>eudicotyledons</taxon>
        <taxon>Gunneridae</taxon>
        <taxon>Pentapetalae</taxon>
        <taxon>rosids</taxon>
        <taxon>fabids</taxon>
        <taxon>Rosales</taxon>
        <taxon>Rosaceae</taxon>
        <taxon>Amygdaloideae</taxon>
        <taxon>Amygdaleae</taxon>
        <taxon>Prunus</taxon>
    </lineage>
</organism>
<dbReference type="EMBL" id="PJQY01001839">
    <property type="protein sequence ID" value="PQP99178.1"/>
    <property type="molecule type" value="Genomic_DNA"/>
</dbReference>
<dbReference type="InterPro" id="IPR026736">
    <property type="entry name" value="Virilizer"/>
</dbReference>
<proteinExistence type="predicted"/>
<dbReference type="GO" id="GO:0036396">
    <property type="term" value="C:RNA N6-methyladenosine methyltransferase complex"/>
    <property type="evidence" value="ECO:0007669"/>
    <property type="project" value="TreeGrafter"/>
</dbReference>